<dbReference type="PaxDb" id="35128-Thaps25306"/>
<feature type="compositionally biased region" description="Low complexity" evidence="1">
    <location>
        <begin position="919"/>
        <end position="943"/>
    </location>
</feature>
<evidence type="ECO:0000256" key="1">
    <source>
        <dbReference type="SAM" id="MobiDB-lite"/>
    </source>
</evidence>
<dbReference type="GeneID" id="7453086"/>
<proteinExistence type="predicted"/>
<feature type="region of interest" description="Disordered" evidence="1">
    <location>
        <begin position="30"/>
        <end position="49"/>
    </location>
</feature>
<reference evidence="3 4" key="2">
    <citation type="journal article" date="2008" name="Nature">
        <title>The Phaeodactylum genome reveals the evolutionary history of diatom genomes.</title>
        <authorList>
            <person name="Bowler C."/>
            <person name="Allen A.E."/>
            <person name="Badger J.H."/>
            <person name="Grimwood J."/>
            <person name="Jabbari K."/>
            <person name="Kuo A."/>
            <person name="Maheswari U."/>
            <person name="Martens C."/>
            <person name="Maumus F."/>
            <person name="Otillar R.P."/>
            <person name="Rayko E."/>
            <person name="Salamov A."/>
            <person name="Vandepoele K."/>
            <person name="Beszteri B."/>
            <person name="Gruber A."/>
            <person name="Heijde M."/>
            <person name="Katinka M."/>
            <person name="Mock T."/>
            <person name="Valentin K."/>
            <person name="Verret F."/>
            <person name="Berges J.A."/>
            <person name="Brownlee C."/>
            <person name="Cadoret J.P."/>
            <person name="Chiovitti A."/>
            <person name="Choi C.J."/>
            <person name="Coesel S."/>
            <person name="De Martino A."/>
            <person name="Detter J.C."/>
            <person name="Durkin C."/>
            <person name="Falciatore A."/>
            <person name="Fournet J."/>
            <person name="Haruta M."/>
            <person name="Huysman M.J."/>
            <person name="Jenkins B.D."/>
            <person name="Jiroutova K."/>
            <person name="Jorgensen R.E."/>
            <person name="Joubert Y."/>
            <person name="Kaplan A."/>
            <person name="Kroger N."/>
            <person name="Kroth P.G."/>
            <person name="La Roche J."/>
            <person name="Lindquist E."/>
            <person name="Lommer M."/>
            <person name="Martin-Jezequel V."/>
            <person name="Lopez P.J."/>
            <person name="Lucas S."/>
            <person name="Mangogna M."/>
            <person name="McGinnis K."/>
            <person name="Medlin L.K."/>
            <person name="Montsant A."/>
            <person name="Oudot-Le Secq M.P."/>
            <person name="Napoli C."/>
            <person name="Obornik M."/>
            <person name="Parker M.S."/>
            <person name="Petit J.L."/>
            <person name="Porcel B.M."/>
            <person name="Poulsen N."/>
            <person name="Robison M."/>
            <person name="Rychlewski L."/>
            <person name="Rynearson T.A."/>
            <person name="Schmutz J."/>
            <person name="Shapiro H."/>
            <person name="Siaut M."/>
            <person name="Stanley M."/>
            <person name="Sussman M.R."/>
            <person name="Taylor A.R."/>
            <person name="Vardi A."/>
            <person name="von Dassow P."/>
            <person name="Vyverman W."/>
            <person name="Willis A."/>
            <person name="Wyrwicz L.S."/>
            <person name="Rokhsar D.S."/>
            <person name="Weissenbach J."/>
            <person name="Armbrust E.V."/>
            <person name="Green B.R."/>
            <person name="Van de Peer Y."/>
            <person name="Grigoriev I.V."/>
        </authorList>
    </citation>
    <scope>NUCLEOTIDE SEQUENCE [LARGE SCALE GENOMIC DNA]</scope>
    <source>
        <strain evidence="3 4">CCMP1335</strain>
    </source>
</reference>
<keyword evidence="2" id="KW-1133">Transmembrane helix</keyword>
<feature type="region of interest" description="Disordered" evidence="1">
    <location>
        <begin position="72"/>
        <end position="103"/>
    </location>
</feature>
<gene>
    <name evidence="3" type="ORF">THAPSDRAFT_25306</name>
</gene>
<dbReference type="Proteomes" id="UP000001449">
    <property type="component" value="Chromosome 17"/>
</dbReference>
<feature type="transmembrane region" description="Helical" evidence="2">
    <location>
        <begin position="617"/>
        <end position="640"/>
    </location>
</feature>
<evidence type="ECO:0000313" key="4">
    <source>
        <dbReference type="Proteomes" id="UP000001449"/>
    </source>
</evidence>
<name>B8CED2_THAPS</name>
<keyword evidence="4" id="KW-1185">Reference proteome</keyword>
<feature type="compositionally biased region" description="Acidic residues" evidence="1">
    <location>
        <begin position="902"/>
        <end position="918"/>
    </location>
</feature>
<organism evidence="3 4">
    <name type="scientific">Thalassiosira pseudonana</name>
    <name type="common">Marine diatom</name>
    <name type="synonym">Cyclotella nana</name>
    <dbReference type="NCBI Taxonomy" id="35128"/>
    <lineage>
        <taxon>Eukaryota</taxon>
        <taxon>Sar</taxon>
        <taxon>Stramenopiles</taxon>
        <taxon>Ochrophyta</taxon>
        <taxon>Bacillariophyta</taxon>
        <taxon>Coscinodiscophyceae</taxon>
        <taxon>Thalassiosirophycidae</taxon>
        <taxon>Thalassiosirales</taxon>
        <taxon>Thalassiosiraceae</taxon>
        <taxon>Thalassiosira</taxon>
    </lineage>
</organism>
<sequence>MNHQHQEIEEGNEMDQIASEASQSILRSLADTSNGNENGTQVYTNTPPCQSLTNEQIQAQLHCRNSTELDGYDSWGMQGGQQWRPPTASPTPQPTASPIATPTVSPTFHPTLHGKLFVLRGTVFYDRNANGERDSNVDVEEFGNDVEYNYGLGGVNIRLVECDLETGMEMRSDESEEEGGSGSSSSESDSQENSYAQAVSLGYDVLMHPKLVDRREEGGKYNLINIKVNRAYYIYAEAPAGYLFTGGICNDEVQGWECPKTSAEKFITSGENDERRKMSRLLQHYDLGDGSHSNVEGSGGVGRYLSRLLQSSVSVSTTTSSSYTFSQGGNALGLREGRSDRCVTVDRTGLPDSTLDLGVMRVGDVKIANTEVTLSLNLDERDDVQEGLAQGNRKRELVSSLIADEKRERWLREAMDLGQGRYLLSQEDRNSIGIITAEILASTLDTRLAANRVELDSIAPLRVILTTNRDKSGSSSGRNDAGGSRNNGSKYGDRLSVGLDVWGHYPHQLQIDFDYIVQDSINRDTQVIRGELKDYNLNCNDQTKKVDELGFKVDDFKEIHSMKGVRPSRGKEDKDGVFRTACSESIYLPEYFEESLNEINVASVGKLSMNLENGGNVPWVIIAVCLVGGLISLGVGYFLFQRGFKKTQPSEDELYFHGNNTACGSQDDLYDAAQGNIRIDDTEVHSMYSKDKSTKEVPYKVPSGGAAPEKVPVEPVKRSGIFGAVQREWGNINVAVRGERGRIMGRLGKGKRQNPSVGNARLEDKESRLQHNLSERHFSVHDESSVAYSSSVYSVSYGASTSQSASLLKSVSVSNSVSAGENSSMAKPTPQILLDDQLDAKTRLEAFNRRLQQNKGIQAENAAAIASTLLLGQASVAQDEPTTTSATTTSRQPVPTIIKVDFEDESESSGDDDDDDDGSSSSSSSSGSSSSDSSSGSSSGSSSARRRRRTKVKSTTKKAAASRRKSRGKLS</sequence>
<feature type="compositionally biased region" description="Polar residues" evidence="1">
    <location>
        <begin position="473"/>
        <end position="489"/>
    </location>
</feature>
<dbReference type="KEGG" id="tps:THAPSDRAFT_25306"/>
<dbReference type="eggNOG" id="ENOG502R2NK">
    <property type="taxonomic scope" value="Eukaryota"/>
</dbReference>
<dbReference type="HOGENOM" id="CLU_305568_0_0_1"/>
<evidence type="ECO:0000313" key="3">
    <source>
        <dbReference type="EMBL" id="EED88250.1"/>
    </source>
</evidence>
<feature type="region of interest" description="Disordered" evidence="1">
    <location>
        <begin position="169"/>
        <end position="194"/>
    </location>
</feature>
<keyword evidence="2" id="KW-0472">Membrane</keyword>
<feature type="region of interest" description="Disordered" evidence="1">
    <location>
        <begin position="469"/>
        <end position="489"/>
    </location>
</feature>
<reference evidence="3 4" key="1">
    <citation type="journal article" date="2004" name="Science">
        <title>The genome of the diatom Thalassiosira pseudonana: ecology, evolution, and metabolism.</title>
        <authorList>
            <person name="Armbrust E.V."/>
            <person name="Berges J.A."/>
            <person name="Bowler C."/>
            <person name="Green B.R."/>
            <person name="Martinez D."/>
            <person name="Putnam N.H."/>
            <person name="Zhou S."/>
            <person name="Allen A.E."/>
            <person name="Apt K.E."/>
            <person name="Bechner M."/>
            <person name="Brzezinski M.A."/>
            <person name="Chaal B.K."/>
            <person name="Chiovitti A."/>
            <person name="Davis A.K."/>
            <person name="Demarest M.S."/>
            <person name="Detter J.C."/>
            <person name="Glavina T."/>
            <person name="Goodstein D."/>
            <person name="Hadi M.Z."/>
            <person name="Hellsten U."/>
            <person name="Hildebrand M."/>
            <person name="Jenkins B.D."/>
            <person name="Jurka J."/>
            <person name="Kapitonov V.V."/>
            <person name="Kroger N."/>
            <person name="Lau W.W."/>
            <person name="Lane T.W."/>
            <person name="Larimer F.W."/>
            <person name="Lippmeier J.C."/>
            <person name="Lucas S."/>
            <person name="Medina M."/>
            <person name="Montsant A."/>
            <person name="Obornik M."/>
            <person name="Parker M.S."/>
            <person name="Palenik B."/>
            <person name="Pazour G.J."/>
            <person name="Richardson P.M."/>
            <person name="Rynearson T.A."/>
            <person name="Saito M.A."/>
            <person name="Schwartz D.C."/>
            <person name="Thamatrakoln K."/>
            <person name="Valentin K."/>
            <person name="Vardi A."/>
            <person name="Wilkerson F.P."/>
            <person name="Rokhsar D.S."/>
        </authorList>
    </citation>
    <scope>NUCLEOTIDE SEQUENCE [LARGE SCALE GENOMIC DNA]</scope>
    <source>
        <strain evidence="3 4">CCMP1335</strain>
    </source>
</reference>
<dbReference type="EMBL" id="CM000651">
    <property type="protein sequence ID" value="EED88250.1"/>
    <property type="molecule type" value="Genomic_DNA"/>
</dbReference>
<evidence type="ECO:0000256" key="2">
    <source>
        <dbReference type="SAM" id="Phobius"/>
    </source>
</evidence>
<accession>B8CED2</accession>
<feature type="compositionally biased region" description="Basic residues" evidence="1">
    <location>
        <begin position="944"/>
        <end position="971"/>
    </location>
</feature>
<protein>
    <submittedName>
        <fullName evidence="3">Uncharacterized protein</fullName>
    </submittedName>
</protein>
<dbReference type="RefSeq" id="XP_002294416.1">
    <property type="nucleotide sequence ID" value="XM_002294380.1"/>
</dbReference>
<feature type="region of interest" description="Disordered" evidence="1">
    <location>
        <begin position="880"/>
        <end position="971"/>
    </location>
</feature>
<keyword evidence="2" id="KW-0812">Transmembrane</keyword>
<dbReference type="AlphaFoldDB" id="B8CED2"/>
<dbReference type="InParanoid" id="B8CED2"/>